<dbReference type="Gene3D" id="3.10.180.10">
    <property type="entry name" value="2,3-Dihydroxybiphenyl 1,2-Dioxygenase, domain 1"/>
    <property type="match status" value="1"/>
</dbReference>
<gene>
    <name evidence="3" type="ORF">C8E89_102325</name>
</gene>
<dbReference type="InterPro" id="IPR029068">
    <property type="entry name" value="Glyas_Bleomycin-R_OHBP_Dase"/>
</dbReference>
<name>A0A318HM52_9MYCO</name>
<feature type="domain" description="YycE-like C-terminal" evidence="2">
    <location>
        <begin position="81"/>
        <end position="135"/>
    </location>
</feature>
<dbReference type="SUPFAM" id="SSF54593">
    <property type="entry name" value="Glyoxalase/Bleomycin resistance protein/Dihydroxybiphenyl dioxygenase"/>
    <property type="match status" value="1"/>
</dbReference>
<evidence type="ECO:0000313" key="4">
    <source>
        <dbReference type="Proteomes" id="UP000247781"/>
    </source>
</evidence>
<dbReference type="Pfam" id="PF22658">
    <property type="entry name" value="YycE-like_N"/>
    <property type="match status" value="1"/>
</dbReference>
<proteinExistence type="predicted"/>
<evidence type="ECO:0000259" key="2">
    <source>
        <dbReference type="Pfam" id="PF22659"/>
    </source>
</evidence>
<dbReference type="InterPro" id="IPR058997">
    <property type="entry name" value="YycE-like_C"/>
</dbReference>
<dbReference type="RefSeq" id="WP_110314838.1">
    <property type="nucleotide sequence ID" value="NZ_QJJU01000002.1"/>
</dbReference>
<evidence type="ECO:0008006" key="5">
    <source>
        <dbReference type="Google" id="ProtNLM"/>
    </source>
</evidence>
<dbReference type="OrthoDB" id="8018325at2"/>
<dbReference type="Pfam" id="PF22659">
    <property type="entry name" value="YycE-like_C"/>
    <property type="match status" value="1"/>
</dbReference>
<dbReference type="InterPro" id="IPR058998">
    <property type="entry name" value="YycE-like_N"/>
</dbReference>
<evidence type="ECO:0000313" key="3">
    <source>
        <dbReference type="EMBL" id="PXX12200.1"/>
    </source>
</evidence>
<protein>
    <recommendedName>
        <fullName evidence="5">VOC family protein</fullName>
    </recommendedName>
</protein>
<feature type="domain" description="YycE-like N-terminal" evidence="1">
    <location>
        <begin position="17"/>
        <end position="67"/>
    </location>
</feature>
<reference evidence="4" key="1">
    <citation type="submission" date="2018-05" db="EMBL/GenBank/DDBJ databases">
        <authorList>
            <person name="Deangelis K."/>
            <person name="Huntemann M."/>
            <person name="Clum A."/>
            <person name="Pillay M."/>
            <person name="Palaniappan K."/>
            <person name="Varghese N."/>
            <person name="Mikhailova N."/>
            <person name="Stamatis D."/>
            <person name="Reddy T."/>
            <person name="Daum C."/>
            <person name="Shapiro N."/>
            <person name="Ivanova N."/>
            <person name="Kyrpides N."/>
            <person name="Woyke T."/>
        </authorList>
    </citation>
    <scope>NUCLEOTIDE SEQUENCE [LARGE SCALE GENOMIC DNA]</scope>
    <source>
        <strain evidence="4">GAS496</strain>
    </source>
</reference>
<sequence>MELSDGVWPDRLPAVEVRIARPTDNLGELVDFYCRDLGLPELYRTASDGYEVVMVGLPGDKYHLEFTSHDAGSPGRAPTDENLLVFYFATADHMFDVVTRLGESGHEPVELANPWWRENGAMAFADPDNWRIVLMPKPIPLTA</sequence>
<dbReference type="AlphaFoldDB" id="A0A318HM52"/>
<keyword evidence="4" id="KW-1185">Reference proteome</keyword>
<organism evidence="3 4">
    <name type="scientific">Mycolicibacterium moriokaense</name>
    <dbReference type="NCBI Taxonomy" id="39691"/>
    <lineage>
        <taxon>Bacteria</taxon>
        <taxon>Bacillati</taxon>
        <taxon>Actinomycetota</taxon>
        <taxon>Actinomycetes</taxon>
        <taxon>Mycobacteriales</taxon>
        <taxon>Mycobacteriaceae</taxon>
        <taxon>Mycolicibacterium</taxon>
    </lineage>
</organism>
<dbReference type="Proteomes" id="UP000247781">
    <property type="component" value="Unassembled WGS sequence"/>
</dbReference>
<dbReference type="CDD" id="cd06587">
    <property type="entry name" value="VOC"/>
    <property type="match status" value="1"/>
</dbReference>
<evidence type="ECO:0000259" key="1">
    <source>
        <dbReference type="Pfam" id="PF22658"/>
    </source>
</evidence>
<accession>A0A318HM52</accession>
<dbReference type="EMBL" id="QJJU01000002">
    <property type="protein sequence ID" value="PXX12200.1"/>
    <property type="molecule type" value="Genomic_DNA"/>
</dbReference>
<reference evidence="3 4" key="2">
    <citation type="submission" date="2018-06" db="EMBL/GenBank/DDBJ databases">
        <title>Sequencing of bacterial isolates from soil warming experiment in Harvard Forest, Massachusetts, USA.</title>
        <authorList>
            <person name="Deangelis K.PhD."/>
        </authorList>
    </citation>
    <scope>NUCLEOTIDE SEQUENCE [LARGE SCALE GENOMIC DNA]</scope>
    <source>
        <strain evidence="3 4">GAS496</strain>
    </source>
</reference>
<comment type="caution">
    <text evidence="3">The sequence shown here is derived from an EMBL/GenBank/DDBJ whole genome shotgun (WGS) entry which is preliminary data.</text>
</comment>